<proteinExistence type="predicted"/>
<gene>
    <name evidence="3" type="ORF">TMPK1_23400</name>
</gene>
<feature type="signal peptide" evidence="2">
    <location>
        <begin position="1"/>
        <end position="20"/>
    </location>
</feature>
<protein>
    <submittedName>
        <fullName evidence="3">Uncharacterized protein</fullName>
    </submittedName>
</protein>
<organism evidence="3 4">
    <name type="scientific">Roseiterribacter gracilis</name>
    <dbReference type="NCBI Taxonomy" id="2812848"/>
    <lineage>
        <taxon>Bacteria</taxon>
        <taxon>Pseudomonadati</taxon>
        <taxon>Pseudomonadota</taxon>
        <taxon>Alphaproteobacteria</taxon>
        <taxon>Rhodospirillales</taxon>
        <taxon>Roseiterribacteraceae</taxon>
        <taxon>Roseiterribacter</taxon>
    </lineage>
</organism>
<name>A0A8S8X9E4_9PROT</name>
<dbReference type="EMBL" id="BOPV01000001">
    <property type="protein sequence ID" value="GIL40103.1"/>
    <property type="molecule type" value="Genomic_DNA"/>
</dbReference>
<reference evidence="3" key="1">
    <citation type="submission" date="2021-02" db="EMBL/GenBank/DDBJ databases">
        <title>Genome sequence of Rhodospirillales sp. strain TMPK1 isolated from soil.</title>
        <authorList>
            <person name="Nakai R."/>
            <person name="Kusada H."/>
            <person name="Tamaki H."/>
        </authorList>
    </citation>
    <scope>NUCLEOTIDE SEQUENCE</scope>
    <source>
        <strain evidence="3">TMPK1</strain>
    </source>
</reference>
<feature type="region of interest" description="Disordered" evidence="1">
    <location>
        <begin position="49"/>
        <end position="113"/>
    </location>
</feature>
<feature type="compositionally biased region" description="Polar residues" evidence="1">
    <location>
        <begin position="73"/>
        <end position="86"/>
    </location>
</feature>
<sequence>MIRTCMVALVVTGFAATALAQSDSESRCATYRTEADRAECVRTQALNEAAKTPTSWTLTEPPAVPVPVETSKHVSTTYETGTSRVTRTLDERVTDSPATGYQEKTTTVTKTTR</sequence>
<evidence type="ECO:0000313" key="3">
    <source>
        <dbReference type="EMBL" id="GIL40103.1"/>
    </source>
</evidence>
<dbReference type="RefSeq" id="WP_420243212.1">
    <property type="nucleotide sequence ID" value="NZ_BOPV01000001.1"/>
</dbReference>
<evidence type="ECO:0000256" key="1">
    <source>
        <dbReference type="SAM" id="MobiDB-lite"/>
    </source>
</evidence>
<evidence type="ECO:0000313" key="4">
    <source>
        <dbReference type="Proteomes" id="UP000681075"/>
    </source>
</evidence>
<accession>A0A8S8X9E4</accession>
<keyword evidence="4" id="KW-1185">Reference proteome</keyword>
<feature type="compositionally biased region" description="Low complexity" evidence="1">
    <location>
        <begin position="104"/>
        <end position="113"/>
    </location>
</feature>
<keyword evidence="2" id="KW-0732">Signal</keyword>
<feature type="chain" id="PRO_5035892057" evidence="2">
    <location>
        <begin position="21"/>
        <end position="113"/>
    </location>
</feature>
<comment type="caution">
    <text evidence="3">The sequence shown here is derived from an EMBL/GenBank/DDBJ whole genome shotgun (WGS) entry which is preliminary data.</text>
</comment>
<dbReference type="AlphaFoldDB" id="A0A8S8X9E4"/>
<dbReference type="Proteomes" id="UP000681075">
    <property type="component" value="Unassembled WGS sequence"/>
</dbReference>
<evidence type="ECO:0000256" key="2">
    <source>
        <dbReference type="SAM" id="SignalP"/>
    </source>
</evidence>